<feature type="compositionally biased region" description="Polar residues" evidence="1">
    <location>
        <begin position="420"/>
        <end position="439"/>
    </location>
</feature>
<feature type="transmembrane region" description="Helical" evidence="2">
    <location>
        <begin position="364"/>
        <end position="385"/>
    </location>
</feature>
<feature type="transmembrane region" description="Helical" evidence="2">
    <location>
        <begin position="112"/>
        <end position="137"/>
    </location>
</feature>
<evidence type="ECO:0000256" key="2">
    <source>
        <dbReference type="SAM" id="Phobius"/>
    </source>
</evidence>
<proteinExistence type="predicted"/>
<protein>
    <submittedName>
        <fullName evidence="3">Mechanosensitive ion channel</fullName>
    </submittedName>
</protein>
<name>A0AB39BNT5_9BACI</name>
<feature type="transmembrane region" description="Helical" evidence="2">
    <location>
        <begin position="72"/>
        <end position="92"/>
    </location>
</feature>
<accession>A0AB39BNT5</accession>
<keyword evidence="2" id="KW-1133">Transmembrane helix</keyword>
<sequence>MNNVFNMWMGYLGRLPDLIIALLVLLVGWLIAKGIAKGVRKALRKTSLDDRLFSKMNINTQKYSSEEIISKVVFWILMIVVFVIFFNTLNMGGAVGPFTAMLNTLFGFLPNILGAVIVLAIGWIVARLVKGIVVGILTRVGTERLSAKVGLNKILEGTSLSSLIGTIVYILILIPVVITALETLELHGIAAPAIAMLNNVLTMIPNIIIAGILIAAGIWLGKWVKRIVSNLLEKVGINQFLNKIGVGNATQAGASMSPAEVLGYLAQIVVVLLFTVEALQLVGLSNVVGIINAILAYLPMVIAALVILGVGLYVANIAQKIIMSMIVQRQEAKLFGNIAKYIIIIFAVFMAVDQLQIANTVVNSAFILILGGIALAFGISFGLGGKEFAQRRLAKLEEKMDKTETKEPNKEEIKEEAKLNKNQPGVGNDNLPSTETQTTDLDDYDPNVGPFNRGPKGDL</sequence>
<dbReference type="Gene3D" id="1.10.287.1260">
    <property type="match status" value="3"/>
</dbReference>
<dbReference type="EMBL" id="CP162551">
    <property type="protein sequence ID" value="XDI35471.1"/>
    <property type="molecule type" value="Genomic_DNA"/>
</dbReference>
<feature type="transmembrane region" description="Helical" evidence="2">
    <location>
        <begin position="261"/>
        <end position="282"/>
    </location>
</feature>
<feature type="transmembrane region" description="Helical" evidence="2">
    <location>
        <begin position="200"/>
        <end position="220"/>
    </location>
</feature>
<dbReference type="NCBIfam" id="NF033912">
    <property type="entry name" value="msc"/>
    <property type="match status" value="1"/>
</dbReference>
<feature type="transmembrane region" description="Helical" evidence="2">
    <location>
        <begin position="158"/>
        <end position="180"/>
    </location>
</feature>
<gene>
    <name evidence="3" type="ORF">AB3N04_12165</name>
</gene>
<feature type="compositionally biased region" description="Basic and acidic residues" evidence="1">
    <location>
        <begin position="399"/>
        <end position="419"/>
    </location>
</feature>
<feature type="transmembrane region" description="Helical" evidence="2">
    <location>
        <begin position="18"/>
        <end position="36"/>
    </location>
</feature>
<dbReference type="GO" id="GO:0008381">
    <property type="term" value="F:mechanosensitive monoatomic ion channel activity"/>
    <property type="evidence" value="ECO:0007669"/>
    <property type="project" value="InterPro"/>
</dbReference>
<evidence type="ECO:0000313" key="3">
    <source>
        <dbReference type="EMBL" id="XDI35471.1"/>
    </source>
</evidence>
<dbReference type="InterPro" id="IPR008910">
    <property type="entry name" value="MSC_TM_helix"/>
</dbReference>
<dbReference type="PANTHER" id="PTHR30221">
    <property type="entry name" value="SMALL-CONDUCTANCE MECHANOSENSITIVE CHANNEL"/>
    <property type="match status" value="1"/>
</dbReference>
<feature type="transmembrane region" description="Helical" evidence="2">
    <location>
        <begin position="334"/>
        <end position="352"/>
    </location>
</feature>
<organism evidence="3">
    <name type="scientific">Alkalihalophilus sp. As8PL</name>
    <dbReference type="NCBI Taxonomy" id="3237103"/>
    <lineage>
        <taxon>Bacteria</taxon>
        <taxon>Bacillati</taxon>
        <taxon>Bacillota</taxon>
        <taxon>Bacilli</taxon>
        <taxon>Bacillales</taxon>
        <taxon>Bacillaceae</taxon>
        <taxon>Alkalihalophilus</taxon>
    </lineage>
</organism>
<feature type="transmembrane region" description="Helical" evidence="2">
    <location>
        <begin position="294"/>
        <end position="314"/>
    </location>
</feature>
<dbReference type="PANTHER" id="PTHR30221:SF1">
    <property type="entry name" value="SMALL-CONDUCTANCE MECHANOSENSITIVE CHANNEL"/>
    <property type="match status" value="1"/>
</dbReference>
<dbReference type="Pfam" id="PF05552">
    <property type="entry name" value="MS_channel_1st_1"/>
    <property type="match status" value="4"/>
</dbReference>
<reference evidence="3" key="1">
    <citation type="submission" date="2024-07" db="EMBL/GenBank/DDBJ databases">
        <title>Identification and characteristics of an arsenic-resistant bacterial isolate, which belongs to a novel species.</title>
        <authorList>
            <person name="Juszczyk A."/>
            <person name="Kowalczyk A."/>
            <person name="Was K."/>
            <person name="Kosowicz W."/>
            <person name="Budzyn A."/>
            <person name="Latowski D."/>
        </authorList>
    </citation>
    <scope>NUCLEOTIDE SEQUENCE</scope>
    <source>
        <strain evidence="3">As8PL</strain>
    </source>
</reference>
<feature type="region of interest" description="Disordered" evidence="1">
    <location>
        <begin position="399"/>
        <end position="459"/>
    </location>
</feature>
<dbReference type="RefSeq" id="WP_368503043.1">
    <property type="nucleotide sequence ID" value="NZ_CP162551.1"/>
</dbReference>
<keyword evidence="2" id="KW-0472">Membrane</keyword>
<dbReference type="AlphaFoldDB" id="A0AB39BNT5"/>
<keyword evidence="2" id="KW-0812">Transmembrane</keyword>
<evidence type="ECO:0000256" key="1">
    <source>
        <dbReference type="SAM" id="MobiDB-lite"/>
    </source>
</evidence>
<dbReference type="InterPro" id="IPR045275">
    <property type="entry name" value="MscS_archaea/bacteria_type"/>
</dbReference>